<keyword evidence="1" id="KW-0472">Membrane</keyword>
<feature type="transmembrane region" description="Helical" evidence="1">
    <location>
        <begin position="219"/>
        <end position="238"/>
    </location>
</feature>
<reference evidence="2 3" key="2">
    <citation type="submission" date="2016-06" db="EMBL/GenBank/DDBJ databases">
        <title>Pedobacter psychrophilus sp. nov., isolated from Antarctic fragmentary rock.</title>
        <authorList>
            <person name="Svec P."/>
        </authorList>
    </citation>
    <scope>NUCLEOTIDE SEQUENCE [LARGE SCALE GENOMIC DNA]</scope>
    <source>
        <strain evidence="2 3">CCM 8644</strain>
    </source>
</reference>
<evidence type="ECO:0000256" key="1">
    <source>
        <dbReference type="SAM" id="Phobius"/>
    </source>
</evidence>
<dbReference type="Proteomes" id="UP000078459">
    <property type="component" value="Unassembled WGS sequence"/>
</dbReference>
<feature type="transmembrane region" description="Helical" evidence="1">
    <location>
        <begin position="258"/>
        <end position="276"/>
    </location>
</feature>
<dbReference type="RefSeq" id="WP_068820868.1">
    <property type="nucleotide sequence ID" value="NZ_LWHJ01000011.1"/>
</dbReference>
<feature type="transmembrane region" description="Helical" evidence="1">
    <location>
        <begin position="196"/>
        <end position="213"/>
    </location>
</feature>
<dbReference type="OrthoDB" id="9800053at2"/>
<feature type="transmembrane region" description="Helical" evidence="1">
    <location>
        <begin position="96"/>
        <end position="116"/>
    </location>
</feature>
<evidence type="ECO:0000313" key="2">
    <source>
        <dbReference type="EMBL" id="OAQ41837.1"/>
    </source>
</evidence>
<sequence>MKEALFVKRNAQKWKDFEQKQPQNTDELAEKYIELTDDLAYSKTFYPNSSTTKYLNGITSGFHQSIYKNKKESKSRIVTFWKTELPLLFYQYRKQLLYSFLFFIVAVVIGAASAKFDDNFVRLVMGDGYINMTNENIAKGDPFAVYKQAGEMEMFVQIALNNIRVAFYTFIAGIIFSFGTVIVLFRNGIMLGSFQYFFFSKGLGWASVLTIWLHGTLEISSIVIAGAAGLILGNSILFPGTLPRKTSILMGSKNSIKIAIGLVPLFLIAAFIEGFITRHTAMPIYLSLSVLIISALFIIWYTIIQPKKIYFKANNGTTKN</sequence>
<evidence type="ECO:0008006" key="4">
    <source>
        <dbReference type="Google" id="ProtNLM"/>
    </source>
</evidence>
<keyword evidence="1" id="KW-0812">Transmembrane</keyword>
<protein>
    <recommendedName>
        <fullName evidence="4">Stage II sporulation protein M</fullName>
    </recommendedName>
</protein>
<accession>A0A179DL65</accession>
<dbReference type="PANTHER" id="PTHR35337">
    <property type="entry name" value="SLR1478 PROTEIN"/>
    <property type="match status" value="1"/>
</dbReference>
<organism evidence="2 3">
    <name type="scientific">Pedobacter psychrophilus</name>
    <dbReference type="NCBI Taxonomy" id="1826909"/>
    <lineage>
        <taxon>Bacteria</taxon>
        <taxon>Pseudomonadati</taxon>
        <taxon>Bacteroidota</taxon>
        <taxon>Sphingobacteriia</taxon>
        <taxon>Sphingobacteriales</taxon>
        <taxon>Sphingobacteriaceae</taxon>
        <taxon>Pedobacter</taxon>
    </lineage>
</organism>
<feature type="transmembrane region" description="Helical" evidence="1">
    <location>
        <begin position="282"/>
        <end position="303"/>
    </location>
</feature>
<proteinExistence type="predicted"/>
<dbReference type="PANTHER" id="PTHR35337:SF1">
    <property type="entry name" value="SLR1478 PROTEIN"/>
    <property type="match status" value="1"/>
</dbReference>
<dbReference type="STRING" id="1826909.A5893_01595"/>
<dbReference type="EMBL" id="LWHJ01000011">
    <property type="protein sequence ID" value="OAQ41837.1"/>
    <property type="molecule type" value="Genomic_DNA"/>
</dbReference>
<keyword evidence="3" id="KW-1185">Reference proteome</keyword>
<keyword evidence="1" id="KW-1133">Transmembrane helix</keyword>
<reference evidence="2 3" key="1">
    <citation type="submission" date="2016-04" db="EMBL/GenBank/DDBJ databases">
        <authorList>
            <person name="Evans L.H."/>
            <person name="Alamgir A."/>
            <person name="Owens N."/>
            <person name="Weber N.D."/>
            <person name="Virtaneva K."/>
            <person name="Barbian K."/>
            <person name="Babar A."/>
            <person name="Rosenke K."/>
        </authorList>
    </citation>
    <scope>NUCLEOTIDE SEQUENCE [LARGE SCALE GENOMIC DNA]</scope>
    <source>
        <strain evidence="2 3">CCM 8644</strain>
    </source>
</reference>
<gene>
    <name evidence="2" type="ORF">A5893_01595</name>
</gene>
<comment type="caution">
    <text evidence="2">The sequence shown here is derived from an EMBL/GenBank/DDBJ whole genome shotgun (WGS) entry which is preliminary data.</text>
</comment>
<dbReference type="Pfam" id="PF01944">
    <property type="entry name" value="SpoIIM"/>
    <property type="match status" value="1"/>
</dbReference>
<dbReference type="AlphaFoldDB" id="A0A179DL65"/>
<name>A0A179DL65_9SPHI</name>
<evidence type="ECO:0000313" key="3">
    <source>
        <dbReference type="Proteomes" id="UP000078459"/>
    </source>
</evidence>
<dbReference type="InterPro" id="IPR002798">
    <property type="entry name" value="SpoIIM-like"/>
</dbReference>
<feature type="transmembrane region" description="Helical" evidence="1">
    <location>
        <begin position="165"/>
        <end position="184"/>
    </location>
</feature>